<feature type="region of interest" description="Disordered" evidence="14">
    <location>
        <begin position="1322"/>
        <end position="1364"/>
    </location>
</feature>
<dbReference type="GO" id="GO:0019829">
    <property type="term" value="F:ATPase-coupled monoatomic cation transmembrane transporter activity"/>
    <property type="evidence" value="ECO:0007669"/>
    <property type="project" value="UniProtKB-UniRule"/>
</dbReference>
<dbReference type="InterPro" id="IPR001757">
    <property type="entry name" value="P_typ_ATPase"/>
</dbReference>
<dbReference type="FunFam" id="1.20.1110.10:FF:000034">
    <property type="entry name" value="Cation-transporting ATPase"/>
    <property type="match status" value="1"/>
</dbReference>
<evidence type="ECO:0000256" key="14">
    <source>
        <dbReference type="SAM" id="MobiDB-lite"/>
    </source>
</evidence>
<dbReference type="FunFam" id="3.40.1110.10:FF:000026">
    <property type="entry name" value="Cation-transporting ATPase"/>
    <property type="match status" value="1"/>
</dbReference>
<evidence type="ECO:0000256" key="9">
    <source>
        <dbReference type="ARBA" id="ARBA00022967"/>
    </source>
</evidence>
<dbReference type="GO" id="GO:0015203">
    <property type="term" value="F:polyamine transmembrane transporter activity"/>
    <property type="evidence" value="ECO:0007669"/>
    <property type="project" value="TreeGrafter"/>
</dbReference>
<comment type="catalytic activity">
    <reaction evidence="12 13">
        <text>ATP + H2O = ADP + phosphate + H(+)</text>
        <dbReference type="Rhea" id="RHEA:13065"/>
        <dbReference type="ChEBI" id="CHEBI:15377"/>
        <dbReference type="ChEBI" id="CHEBI:15378"/>
        <dbReference type="ChEBI" id="CHEBI:30616"/>
        <dbReference type="ChEBI" id="CHEBI:43474"/>
        <dbReference type="ChEBI" id="CHEBI:456216"/>
    </reaction>
</comment>
<dbReference type="InterPro" id="IPR047821">
    <property type="entry name" value="P5B-type_ATPase"/>
</dbReference>
<dbReference type="EMBL" id="HBUF01091469">
    <property type="protein sequence ID" value="CAG6635806.1"/>
    <property type="molecule type" value="Transcribed_RNA"/>
</dbReference>
<evidence type="ECO:0000256" key="12">
    <source>
        <dbReference type="ARBA" id="ARBA00049360"/>
    </source>
</evidence>
<feature type="transmembrane region" description="Helical" evidence="13">
    <location>
        <begin position="460"/>
        <end position="477"/>
    </location>
</feature>
<evidence type="ECO:0000256" key="8">
    <source>
        <dbReference type="ARBA" id="ARBA00022842"/>
    </source>
</evidence>
<dbReference type="SUPFAM" id="SSF81665">
    <property type="entry name" value="Calcium ATPase, transmembrane domain M"/>
    <property type="match status" value="1"/>
</dbReference>
<dbReference type="SFLD" id="SFLDS00003">
    <property type="entry name" value="Haloacid_Dehalogenase"/>
    <property type="match status" value="1"/>
</dbReference>
<dbReference type="EMBL" id="HBUF01580148">
    <property type="protein sequence ID" value="CAG6769910.1"/>
    <property type="molecule type" value="Transcribed_RNA"/>
</dbReference>
<feature type="domain" description="P-type ATPase A" evidence="15">
    <location>
        <begin position="323"/>
        <end position="443"/>
    </location>
</feature>
<feature type="transmembrane region" description="Helical" evidence="13">
    <location>
        <begin position="1032"/>
        <end position="1048"/>
    </location>
</feature>
<dbReference type="EMBL" id="HBUF01204378">
    <property type="protein sequence ID" value="CAG6663059.1"/>
    <property type="molecule type" value="Transcribed_RNA"/>
</dbReference>
<dbReference type="GO" id="GO:0046872">
    <property type="term" value="F:metal ion binding"/>
    <property type="evidence" value="ECO:0007669"/>
    <property type="project" value="UniProtKB-UniRule"/>
</dbReference>
<dbReference type="PRINTS" id="PR00119">
    <property type="entry name" value="CATATPASE"/>
</dbReference>
<dbReference type="InterPro" id="IPR006544">
    <property type="entry name" value="P-type_TPase_V"/>
</dbReference>
<sequence length="1364" mass="151946">MSERSKKSLSLNLSTSSIMNLNFQQCLTARNRNETSMDNGVCEPLQGVDSEQNGRGNHPDPNVNHVNIGQEDQMEVYGYKKDKLKTSVSWLLIVLSGGSLRLVFHWWPQLMLYATHRQCALDIADKVLLVESYQETHKCYYVRVIKLLTSKSIINETEDNNNCSEDIRKELAKNVESAKLSVHSSAGEFKEMDEVRVFDCKKLRYVWDPELRHFYKMCGLGQHMSTSQLHDARGLSSVQQYLRRVVYGKNEIAVPMKSILSLLFLEVLNPFYVFQVFSFALWFADDYTSYAMAIAAMSVFSITGAIIQTRKNQRNLRSTVHISDNASIYRNGEVVSSVSTELLVPGDILVIPPHGCVMHCDAVLLAGNCIVNESMLTGESVPVTKTPLPNDTNTLYDNKEHARHTLYCGTQVIQTRYYGNHNVYAVVISTGFNTSKGSLVRSILYPPPVDFKFEQDSYKFVQLLALIASLGFLYTVVTKYMRGFSFGDIALEALDLITIVVPPALPAAMTVGRIYAQNRLQKNNIYCISPRTINVSGSINCVCFDKTGTLTEDGLDMWGVVPVHECKFLSPVKRPSSLASSEPLLAAMVTCHSLTIISHKLSGDPLDLKMFESTEWHLEEPNVNDESKFDLMIPTVVKPNKDKSDFEIGVIRQFPFSSTLQRMSVITRTLGENHFNVFCKGSPEMMHSLCLPESVPSDFNSVLQAYTQEGYRVLAVGYRPLPIKMNYVKIQRLSREEVESSLTFLGLVVLENRLKPESTGVLETLKKANIRTIMVTGDNMLTAVSVARDCEMVSTGQKVITVHGIHQPPALPHVFYTLADSPQPLSGNNLSSVPEGNVIRSEFSFNGVGAGDVTSPSDLSCAESGLIGPSTVDTPLDHAPCYSALGTNNYCFALTGKTWTIIKTHFPELVPRIVTRGTVFSRMSPDQKQQLVQTLQSLGYCVAMCGDGANDCGALKAAHTGISLSEAESSVASPFTSREPNIECVVRVIREGRAALVTSFGIFKYMAAYSLTQFISVMILYNIDCNLTDIEFLYVDLFIITSFAFLIGKTDSFDGPLVSQPPQTSLVSLAPVVSLLGQLLLVMITQIISFCTVQLFPWFTPFVKNDESSNESYENYAVFTLSSLQYVILAVIFSKGPPYRKPLTSNWMLLACVLGITSFTLYLTIGPFEWLRAYFQLQLPPGFEFKVIVICLALINLILAAFHEFFICDYLLFHKLRKKLRNHKRWRKPYLNVESELKHDQTWPPLCSEFLATPDLLCIPSPSHSVLSATVTLIPQNLNSYASVRGNKIDMSNMNGNATVPRQLRQNGAAVPQATTKPALFTISTPNIHQQHPSETSSRDTSRSNSNYHTPAGSLYIEPDVINS</sequence>
<evidence type="ECO:0000259" key="17">
    <source>
        <dbReference type="Pfam" id="PF12409"/>
    </source>
</evidence>
<name>A0A8D8S759_9HEMI</name>
<accession>A0A8D8S759</accession>
<keyword evidence="5 13" id="KW-0479">Metal-binding</keyword>
<dbReference type="Pfam" id="PF13246">
    <property type="entry name" value="Cation_ATPase"/>
    <property type="match status" value="1"/>
</dbReference>
<dbReference type="InterPro" id="IPR023298">
    <property type="entry name" value="ATPase_P-typ_TM_dom_sf"/>
</dbReference>
<dbReference type="SUPFAM" id="SSF56784">
    <property type="entry name" value="HAD-like"/>
    <property type="match status" value="1"/>
</dbReference>
<dbReference type="InterPro" id="IPR044492">
    <property type="entry name" value="P_typ_ATPase_HD_dom"/>
</dbReference>
<dbReference type="InterPro" id="IPR059000">
    <property type="entry name" value="ATPase_P-type_domA"/>
</dbReference>
<dbReference type="Pfam" id="PF00690">
    <property type="entry name" value="Cation_ATPase_N"/>
    <property type="match status" value="1"/>
</dbReference>
<dbReference type="InterPro" id="IPR047819">
    <property type="entry name" value="P5A-ATPase_N"/>
</dbReference>
<dbReference type="EMBL" id="HBUF01204381">
    <property type="protein sequence ID" value="CAG6663065.1"/>
    <property type="molecule type" value="Transcribed_RNA"/>
</dbReference>
<feature type="transmembrane region" description="Helical" evidence="13">
    <location>
        <begin position="1146"/>
        <end position="1165"/>
    </location>
</feature>
<keyword evidence="8 13" id="KW-0460">Magnesium</keyword>
<evidence type="ECO:0000256" key="2">
    <source>
        <dbReference type="ARBA" id="ARBA00006000"/>
    </source>
</evidence>
<feature type="transmembrane region" description="Helical" evidence="13">
    <location>
        <begin position="1185"/>
        <end position="1213"/>
    </location>
</feature>
<feature type="transmembrane region" description="Helical" evidence="13">
    <location>
        <begin position="996"/>
        <end position="1020"/>
    </location>
</feature>
<dbReference type="NCBIfam" id="TIGR01657">
    <property type="entry name" value="P-ATPase-V"/>
    <property type="match status" value="1"/>
</dbReference>
<evidence type="ECO:0000256" key="6">
    <source>
        <dbReference type="ARBA" id="ARBA00022741"/>
    </source>
</evidence>
<comment type="subcellular location">
    <subcellularLocation>
        <location evidence="1 13">Membrane</location>
        <topology evidence="1 13">Multi-pass membrane protein</topology>
    </subcellularLocation>
</comment>
<dbReference type="Pfam" id="PF00122">
    <property type="entry name" value="E1-E2_ATPase"/>
    <property type="match status" value="1"/>
</dbReference>
<keyword evidence="4 13" id="KW-0812">Transmembrane</keyword>
<dbReference type="FunFam" id="3.40.50.1000:FF:000068">
    <property type="entry name" value="Cation-transporting ATPase"/>
    <property type="match status" value="1"/>
</dbReference>
<feature type="domain" description="P5B-type ATPase N-terminal" evidence="17">
    <location>
        <begin position="70"/>
        <end position="208"/>
    </location>
</feature>
<evidence type="ECO:0000256" key="7">
    <source>
        <dbReference type="ARBA" id="ARBA00022840"/>
    </source>
</evidence>
<evidence type="ECO:0000256" key="4">
    <source>
        <dbReference type="ARBA" id="ARBA00022692"/>
    </source>
</evidence>
<dbReference type="Gene3D" id="2.70.150.10">
    <property type="entry name" value="Calcium-transporting ATPase, cytoplasmic transduction domain A"/>
    <property type="match status" value="1"/>
</dbReference>
<proteinExistence type="inferred from homology"/>
<dbReference type="InterPro" id="IPR008250">
    <property type="entry name" value="ATPase_P-typ_transduc_dom_A_sf"/>
</dbReference>
<evidence type="ECO:0000256" key="3">
    <source>
        <dbReference type="ARBA" id="ARBA00022553"/>
    </source>
</evidence>
<dbReference type="GO" id="GO:0006874">
    <property type="term" value="P:intracellular calcium ion homeostasis"/>
    <property type="evidence" value="ECO:0007669"/>
    <property type="project" value="TreeGrafter"/>
</dbReference>
<dbReference type="InterPro" id="IPR018303">
    <property type="entry name" value="ATPase_P-typ_P_site"/>
</dbReference>
<dbReference type="EC" id="7.2.2.-" evidence="13"/>
<keyword evidence="7 13" id="KW-0067">ATP-binding</keyword>
<dbReference type="PANTHER" id="PTHR45630">
    <property type="entry name" value="CATION-TRANSPORTING ATPASE-RELATED"/>
    <property type="match status" value="1"/>
</dbReference>
<dbReference type="InterPro" id="IPR023299">
    <property type="entry name" value="ATPase_P-typ_cyto_dom_N"/>
</dbReference>
<dbReference type="GO" id="GO:0016887">
    <property type="term" value="F:ATP hydrolysis activity"/>
    <property type="evidence" value="ECO:0007669"/>
    <property type="project" value="InterPro"/>
</dbReference>
<dbReference type="InterPro" id="IPR023214">
    <property type="entry name" value="HAD_sf"/>
</dbReference>
<dbReference type="NCBIfam" id="TIGR01494">
    <property type="entry name" value="ATPase_P-type"/>
    <property type="match status" value="2"/>
</dbReference>
<protein>
    <recommendedName>
        <fullName evidence="13">Cation-transporting ATPase</fullName>
        <ecNumber evidence="13">7.2.2.-</ecNumber>
    </recommendedName>
</protein>
<keyword evidence="11 13" id="KW-0472">Membrane</keyword>
<evidence type="ECO:0000256" key="11">
    <source>
        <dbReference type="ARBA" id="ARBA00023136"/>
    </source>
</evidence>
<dbReference type="InterPro" id="IPR036412">
    <property type="entry name" value="HAD-like_sf"/>
</dbReference>
<evidence type="ECO:0000259" key="15">
    <source>
        <dbReference type="Pfam" id="PF00122"/>
    </source>
</evidence>
<dbReference type="SUPFAM" id="SSF81660">
    <property type="entry name" value="Metal cation-transporting ATPase, ATP-binding domain N"/>
    <property type="match status" value="1"/>
</dbReference>
<comment type="similarity">
    <text evidence="2 13">Belongs to the cation transport ATPase (P-type) (TC 3.A.3) family. Type V subfamily.</text>
</comment>
<dbReference type="EMBL" id="HBUF01204380">
    <property type="protein sequence ID" value="CAG6663063.1"/>
    <property type="molecule type" value="Transcribed_RNA"/>
</dbReference>
<dbReference type="GO" id="GO:0005524">
    <property type="term" value="F:ATP binding"/>
    <property type="evidence" value="ECO:0007669"/>
    <property type="project" value="UniProtKB-UniRule"/>
</dbReference>
<keyword evidence="6 13" id="KW-0547">Nucleotide-binding</keyword>
<dbReference type="InterPro" id="IPR004014">
    <property type="entry name" value="ATPase_P-typ_cation-transptr_N"/>
</dbReference>
<feature type="transmembrane region" description="Helical" evidence="13">
    <location>
        <begin position="259"/>
        <end position="284"/>
    </location>
</feature>
<organism evidence="18">
    <name type="scientific">Cacopsylla melanoneura</name>
    <dbReference type="NCBI Taxonomy" id="428564"/>
    <lineage>
        <taxon>Eukaryota</taxon>
        <taxon>Metazoa</taxon>
        <taxon>Ecdysozoa</taxon>
        <taxon>Arthropoda</taxon>
        <taxon>Hexapoda</taxon>
        <taxon>Insecta</taxon>
        <taxon>Pterygota</taxon>
        <taxon>Neoptera</taxon>
        <taxon>Paraneoptera</taxon>
        <taxon>Hemiptera</taxon>
        <taxon>Sternorrhyncha</taxon>
        <taxon>Psylloidea</taxon>
        <taxon>Psyllidae</taxon>
        <taxon>Psyllinae</taxon>
        <taxon>Cacopsylla</taxon>
    </lineage>
</organism>
<evidence type="ECO:0000256" key="5">
    <source>
        <dbReference type="ARBA" id="ARBA00022723"/>
    </source>
</evidence>
<reference evidence="18" key="1">
    <citation type="submission" date="2021-05" db="EMBL/GenBank/DDBJ databases">
        <authorList>
            <person name="Alioto T."/>
            <person name="Alioto T."/>
            <person name="Gomez Garrido J."/>
        </authorList>
    </citation>
    <scope>NUCLEOTIDE SEQUENCE</scope>
</reference>
<keyword evidence="10 13" id="KW-1133">Transmembrane helix</keyword>
<dbReference type="Gene3D" id="3.40.50.1000">
    <property type="entry name" value="HAD superfamily/HAD-like"/>
    <property type="match status" value="1"/>
</dbReference>
<dbReference type="PROSITE" id="PS00154">
    <property type="entry name" value="ATPASE_E1_E2"/>
    <property type="match status" value="1"/>
</dbReference>
<dbReference type="Pfam" id="PF12409">
    <property type="entry name" value="P5-ATPase"/>
    <property type="match status" value="1"/>
</dbReference>
<dbReference type="Gene3D" id="1.20.1110.10">
    <property type="entry name" value="Calcium-transporting ATPase, transmembrane domain"/>
    <property type="match status" value="1"/>
</dbReference>
<evidence type="ECO:0000256" key="10">
    <source>
        <dbReference type="ARBA" id="ARBA00022989"/>
    </source>
</evidence>
<feature type="transmembrane region" description="Helical" evidence="13">
    <location>
        <begin position="1069"/>
        <end position="1096"/>
    </location>
</feature>
<keyword evidence="9 13" id="KW-1278">Translocase</keyword>
<dbReference type="SFLD" id="SFLDF00027">
    <property type="entry name" value="p-type_atpase"/>
    <property type="match status" value="1"/>
</dbReference>
<evidence type="ECO:0000313" key="18">
    <source>
        <dbReference type="EMBL" id="CAG6663061.1"/>
    </source>
</evidence>
<dbReference type="SFLD" id="SFLDG00002">
    <property type="entry name" value="C1.7:_P-type_atpase_like"/>
    <property type="match status" value="1"/>
</dbReference>
<dbReference type="PANTHER" id="PTHR45630:SF8">
    <property type="entry name" value="CATION-TRANSPORTING ATPASE"/>
    <property type="match status" value="1"/>
</dbReference>
<feature type="transmembrane region" description="Helical" evidence="13">
    <location>
        <begin position="497"/>
        <end position="516"/>
    </location>
</feature>
<dbReference type="EMBL" id="HBUF01204379">
    <property type="protein sequence ID" value="CAG6663061.1"/>
    <property type="molecule type" value="Transcribed_RNA"/>
</dbReference>
<keyword evidence="3" id="KW-0597">Phosphoprotein</keyword>
<dbReference type="CDD" id="cd07542">
    <property type="entry name" value="P-type_ATPase_cation"/>
    <property type="match status" value="1"/>
</dbReference>
<evidence type="ECO:0000256" key="1">
    <source>
        <dbReference type="ARBA" id="ARBA00004141"/>
    </source>
</evidence>
<evidence type="ECO:0000259" key="16">
    <source>
        <dbReference type="Pfam" id="PF00690"/>
    </source>
</evidence>
<dbReference type="EMBL" id="HBUF01355755">
    <property type="protein sequence ID" value="CAG6717340.1"/>
    <property type="molecule type" value="Transcribed_RNA"/>
</dbReference>
<dbReference type="GO" id="GO:0016020">
    <property type="term" value="C:membrane"/>
    <property type="evidence" value="ECO:0007669"/>
    <property type="project" value="UniProtKB-SubCell"/>
</dbReference>
<dbReference type="Gene3D" id="3.40.1110.10">
    <property type="entry name" value="Calcium-transporting ATPase, cytoplasmic domain N"/>
    <property type="match status" value="1"/>
</dbReference>
<dbReference type="SUPFAM" id="SSF81653">
    <property type="entry name" value="Calcium ATPase, transduction domain A"/>
    <property type="match status" value="1"/>
</dbReference>
<feature type="compositionally biased region" description="Polar residues" evidence="14">
    <location>
        <begin position="1322"/>
        <end position="1333"/>
    </location>
</feature>
<feature type="domain" description="Cation-transporting P-type ATPase N-terminal" evidence="16">
    <location>
        <begin position="231"/>
        <end position="281"/>
    </location>
</feature>
<feature type="transmembrane region" description="Helical" evidence="13">
    <location>
        <begin position="290"/>
        <end position="307"/>
    </location>
</feature>
<feature type="region of interest" description="Disordered" evidence="14">
    <location>
        <begin position="43"/>
        <end position="67"/>
    </location>
</feature>
<evidence type="ECO:0000256" key="13">
    <source>
        <dbReference type="RuleBase" id="RU362082"/>
    </source>
</evidence>
<dbReference type="GO" id="GO:0015662">
    <property type="term" value="F:P-type ion transporter activity"/>
    <property type="evidence" value="ECO:0007669"/>
    <property type="project" value="InterPro"/>
</dbReference>
<feature type="transmembrane region" description="Helical" evidence="13">
    <location>
        <begin position="1116"/>
        <end position="1134"/>
    </location>
</feature>